<feature type="compositionally biased region" description="Basic residues" evidence="1">
    <location>
        <begin position="26"/>
        <end position="36"/>
    </location>
</feature>
<feature type="compositionally biased region" description="Low complexity" evidence="1">
    <location>
        <begin position="121"/>
        <end position="137"/>
    </location>
</feature>
<evidence type="ECO:0000313" key="2">
    <source>
        <dbReference type="EMBL" id="KAF6751431.1"/>
    </source>
</evidence>
<feature type="region of interest" description="Disordered" evidence="1">
    <location>
        <begin position="121"/>
        <end position="148"/>
    </location>
</feature>
<evidence type="ECO:0000313" key="3">
    <source>
        <dbReference type="Proteomes" id="UP000521943"/>
    </source>
</evidence>
<keyword evidence="3" id="KW-1185">Reference proteome</keyword>
<dbReference type="EMBL" id="JACGCI010000050">
    <property type="protein sequence ID" value="KAF6751431.1"/>
    <property type="molecule type" value="Genomic_DNA"/>
</dbReference>
<comment type="caution">
    <text evidence="2">The sequence shown here is derived from an EMBL/GenBank/DDBJ whole genome shotgun (WGS) entry which is preliminary data.</text>
</comment>
<feature type="region of interest" description="Disordered" evidence="1">
    <location>
        <begin position="1"/>
        <end position="40"/>
    </location>
</feature>
<reference evidence="2 3" key="1">
    <citation type="submission" date="2020-07" db="EMBL/GenBank/DDBJ databases">
        <title>Comparative genomics of pyrophilous fungi reveals a link between fire events and developmental genes.</title>
        <authorList>
            <consortium name="DOE Joint Genome Institute"/>
            <person name="Steindorff A.S."/>
            <person name="Carver A."/>
            <person name="Calhoun S."/>
            <person name="Stillman K."/>
            <person name="Liu H."/>
            <person name="Lipzen A."/>
            <person name="Pangilinan J."/>
            <person name="Labutti K."/>
            <person name="Bruns T.D."/>
            <person name="Grigoriev I.V."/>
        </authorList>
    </citation>
    <scope>NUCLEOTIDE SEQUENCE [LARGE SCALE GENOMIC DNA]</scope>
    <source>
        <strain evidence="2 3">CBS 144469</strain>
    </source>
</reference>
<accession>A0A8H6M416</accession>
<dbReference type="AlphaFoldDB" id="A0A8H6M416"/>
<organism evidence="2 3">
    <name type="scientific">Ephemerocybe angulata</name>
    <dbReference type="NCBI Taxonomy" id="980116"/>
    <lineage>
        <taxon>Eukaryota</taxon>
        <taxon>Fungi</taxon>
        <taxon>Dikarya</taxon>
        <taxon>Basidiomycota</taxon>
        <taxon>Agaricomycotina</taxon>
        <taxon>Agaricomycetes</taxon>
        <taxon>Agaricomycetidae</taxon>
        <taxon>Agaricales</taxon>
        <taxon>Agaricineae</taxon>
        <taxon>Psathyrellaceae</taxon>
        <taxon>Ephemerocybe</taxon>
    </lineage>
</organism>
<feature type="region of interest" description="Disordered" evidence="1">
    <location>
        <begin position="313"/>
        <end position="344"/>
    </location>
</feature>
<evidence type="ECO:0000256" key="1">
    <source>
        <dbReference type="SAM" id="MobiDB-lite"/>
    </source>
</evidence>
<feature type="region of interest" description="Disordered" evidence="1">
    <location>
        <begin position="55"/>
        <end position="75"/>
    </location>
</feature>
<dbReference type="Proteomes" id="UP000521943">
    <property type="component" value="Unassembled WGS sequence"/>
</dbReference>
<sequence>MRESDWGKGGHTAMAGSRVWASGTSRTRRRTTRRSHSPFLSSTQRAMLIGSIGTVTYSRPEPPEKADTTQPPTYPHRKYRQQCRLLFHPELYASVKTGNLPNLPKAQRFHIVHISCTTTTTTTTTTTSSSTSSHSHSPAQSTFALDLDSRSSASAASATSTVNQAHPHVPPPSSYFDFKAFGLASLLHRAPASSTLSPPSKSIVRHLHLGNGSGSMKRQILGFLGKPVGAVPRQSACVSHLLDHRGIGGGVSRTFRLQRSVHSARGWLEGYVMGAWDAVVAPAAAAQKEKDMGCIGASSSSLARALEVNRAGAGAEETTWQGGQGGQDAVKREEGGGGFFGDSLGRIRRGHGSL</sequence>
<gene>
    <name evidence="2" type="ORF">DFP72DRAFT_1137517</name>
</gene>
<proteinExistence type="predicted"/>
<name>A0A8H6M416_9AGAR</name>
<protein>
    <submittedName>
        <fullName evidence="2">Uncharacterized protein</fullName>
    </submittedName>
</protein>